<dbReference type="RefSeq" id="WP_151970713.1">
    <property type="nucleotide sequence ID" value="NZ_AP019860.1"/>
</dbReference>
<dbReference type="EMBL" id="AP019860">
    <property type="protein sequence ID" value="BBM86667.1"/>
    <property type="molecule type" value="Genomic_DNA"/>
</dbReference>
<evidence type="ECO:0000313" key="1">
    <source>
        <dbReference type="EMBL" id="BBM86667.1"/>
    </source>
</evidence>
<dbReference type="OrthoDB" id="5505665at2"/>
<protein>
    <submittedName>
        <fullName evidence="1">Uncharacterized protein</fullName>
    </submittedName>
</protein>
<reference evidence="1 2" key="1">
    <citation type="submission" date="2019-08" db="EMBL/GenBank/DDBJ databases">
        <title>Complete genome sequence of Candidatus Uab amorphum.</title>
        <authorList>
            <person name="Shiratori T."/>
            <person name="Suzuki S."/>
            <person name="Kakizawa Y."/>
            <person name="Ishida K."/>
        </authorList>
    </citation>
    <scope>NUCLEOTIDE SEQUENCE [LARGE SCALE GENOMIC DNA]</scope>
    <source>
        <strain evidence="1 2">SRT547</strain>
    </source>
</reference>
<keyword evidence="2" id="KW-1185">Reference proteome</keyword>
<gene>
    <name evidence="1" type="ORF">UABAM_05053</name>
</gene>
<sequence length="169" mass="17947">MTNLVCKIELNKNKGHGVTVTVFNKDDNITQTCTLNGTTIITTCEGQSSKSEIKQTEDSIFLTSEKGSVTVKCKDFVIDAETINCKSSKETAHQSSTTYEVTSTQDMTLKTNTTLSATAASIEASSQKAAVEAQSLSMSGTQTKLEGKLTADIEGLAIKVKGPRIDIGG</sequence>
<dbReference type="KEGG" id="uam:UABAM_05053"/>
<dbReference type="AlphaFoldDB" id="A0A5S9IS18"/>
<name>A0A5S9IS18_UABAM</name>
<accession>A0A5S9IS18</accession>
<organism evidence="1 2">
    <name type="scientific">Uabimicrobium amorphum</name>
    <dbReference type="NCBI Taxonomy" id="2596890"/>
    <lineage>
        <taxon>Bacteria</taxon>
        <taxon>Pseudomonadati</taxon>
        <taxon>Planctomycetota</taxon>
        <taxon>Candidatus Uabimicrobiia</taxon>
        <taxon>Candidatus Uabimicrobiales</taxon>
        <taxon>Candidatus Uabimicrobiaceae</taxon>
        <taxon>Candidatus Uabimicrobium</taxon>
    </lineage>
</organism>
<evidence type="ECO:0000313" key="2">
    <source>
        <dbReference type="Proteomes" id="UP000326354"/>
    </source>
</evidence>
<proteinExistence type="predicted"/>
<dbReference type="Proteomes" id="UP000326354">
    <property type="component" value="Chromosome"/>
</dbReference>